<reference evidence="1" key="1">
    <citation type="journal article" date="2023" name="Mol. Biol. Evol.">
        <title>Third-Generation Sequencing Reveals the Adaptive Role of the Epigenome in Three Deep-Sea Polychaetes.</title>
        <authorList>
            <person name="Perez M."/>
            <person name="Aroh O."/>
            <person name="Sun Y."/>
            <person name="Lan Y."/>
            <person name="Juniper S.K."/>
            <person name="Young C.R."/>
            <person name="Angers B."/>
            <person name="Qian P.Y."/>
        </authorList>
    </citation>
    <scope>NUCLEOTIDE SEQUENCE</scope>
    <source>
        <strain evidence="1">P08H-3</strain>
    </source>
</reference>
<dbReference type="AlphaFoldDB" id="A0AAD9KCT9"/>
<name>A0AAD9KCT9_9ANNE</name>
<protein>
    <submittedName>
        <fullName evidence="1">Uncharacterized protein</fullName>
    </submittedName>
</protein>
<proteinExistence type="predicted"/>
<comment type="caution">
    <text evidence="1">The sequence shown here is derived from an EMBL/GenBank/DDBJ whole genome shotgun (WGS) entry which is preliminary data.</text>
</comment>
<keyword evidence="2" id="KW-1185">Reference proteome</keyword>
<gene>
    <name evidence="1" type="ORF">LSH36_11g12036</name>
</gene>
<dbReference type="Proteomes" id="UP001208570">
    <property type="component" value="Unassembled WGS sequence"/>
</dbReference>
<evidence type="ECO:0000313" key="1">
    <source>
        <dbReference type="EMBL" id="KAK2169339.1"/>
    </source>
</evidence>
<accession>A0AAD9KCT9</accession>
<evidence type="ECO:0000313" key="2">
    <source>
        <dbReference type="Proteomes" id="UP001208570"/>
    </source>
</evidence>
<sequence length="52" mass="5591">MKCGQHLHGGDAFPYERAVRWLGLAALHKEGGACYQVGAPCRPSAQLIHDAC</sequence>
<organism evidence="1 2">
    <name type="scientific">Paralvinella palmiformis</name>
    <dbReference type="NCBI Taxonomy" id="53620"/>
    <lineage>
        <taxon>Eukaryota</taxon>
        <taxon>Metazoa</taxon>
        <taxon>Spiralia</taxon>
        <taxon>Lophotrochozoa</taxon>
        <taxon>Annelida</taxon>
        <taxon>Polychaeta</taxon>
        <taxon>Sedentaria</taxon>
        <taxon>Canalipalpata</taxon>
        <taxon>Terebellida</taxon>
        <taxon>Terebelliformia</taxon>
        <taxon>Alvinellidae</taxon>
        <taxon>Paralvinella</taxon>
    </lineage>
</organism>
<dbReference type="EMBL" id="JAODUP010000011">
    <property type="protein sequence ID" value="KAK2169339.1"/>
    <property type="molecule type" value="Genomic_DNA"/>
</dbReference>